<dbReference type="Proteomes" id="UP000064029">
    <property type="component" value="Unassembled WGS sequence"/>
</dbReference>
<dbReference type="InterPro" id="IPR036388">
    <property type="entry name" value="WH-like_DNA-bd_sf"/>
</dbReference>
<reference evidence="2 3" key="1">
    <citation type="submission" date="2015-11" db="EMBL/GenBank/DDBJ databases">
        <title>Expanding the genomic diversity of Burkholderia species for the development of highly accurate diagnostics.</title>
        <authorList>
            <person name="Sahl J."/>
            <person name="Keim P."/>
            <person name="Wagner D."/>
        </authorList>
    </citation>
    <scope>NUCLEOTIDE SEQUENCE [LARGE SCALE GENOMIC DNA]</scope>
    <source>
        <strain evidence="2 3">MSMB2036</strain>
    </source>
</reference>
<proteinExistence type="predicted"/>
<dbReference type="RefSeq" id="WP_059751038.1">
    <property type="nucleotide sequence ID" value="NZ_CP013416.1"/>
</dbReference>
<dbReference type="Pfam" id="PF12802">
    <property type="entry name" value="MarR_2"/>
    <property type="match status" value="1"/>
</dbReference>
<dbReference type="OrthoDB" id="9155413at2"/>
<dbReference type="InterPro" id="IPR036390">
    <property type="entry name" value="WH_DNA-bd_sf"/>
</dbReference>
<protein>
    <submittedName>
        <fullName evidence="2">MarR family transcriptional regulator</fullName>
    </submittedName>
</protein>
<gene>
    <name evidence="2" type="ORF">WJ33_00015</name>
</gene>
<name>A0A103RIR5_9BURK</name>
<dbReference type="Gene3D" id="1.10.10.10">
    <property type="entry name" value="Winged helix-like DNA-binding domain superfamily/Winged helix DNA-binding domain"/>
    <property type="match status" value="1"/>
</dbReference>
<evidence type="ECO:0000313" key="3">
    <source>
        <dbReference type="Proteomes" id="UP000064029"/>
    </source>
</evidence>
<dbReference type="GO" id="GO:0003700">
    <property type="term" value="F:DNA-binding transcription factor activity"/>
    <property type="evidence" value="ECO:0007669"/>
    <property type="project" value="InterPro"/>
</dbReference>
<dbReference type="InterPro" id="IPR000835">
    <property type="entry name" value="HTH_MarR-typ"/>
</dbReference>
<sequence length="151" mass="17258">MSQSRRASTRPSPATEAAQIAESLREVISRFVKNVREHSGTHSNAQNETLAALERTGPVSISTLAERRSVTHQTMRLIVMKLVEQNLLTLKEDPEDRRAYLVHMTDAGQHQMAQERSARVHWLTERLLVRTNPEERALLKDATRLLDRLIE</sequence>
<dbReference type="AlphaFoldDB" id="A0A103RIR5"/>
<evidence type="ECO:0000313" key="2">
    <source>
        <dbReference type="EMBL" id="KVG68574.1"/>
    </source>
</evidence>
<feature type="domain" description="HTH marR-type" evidence="1">
    <location>
        <begin position="17"/>
        <end position="151"/>
    </location>
</feature>
<evidence type="ECO:0000259" key="1">
    <source>
        <dbReference type="PROSITE" id="PS50995"/>
    </source>
</evidence>
<dbReference type="PANTHER" id="PTHR39515:SF2">
    <property type="entry name" value="HTH-TYPE TRANSCRIPTIONAL REGULATOR RV0880"/>
    <property type="match status" value="1"/>
</dbReference>
<dbReference type="SUPFAM" id="SSF46785">
    <property type="entry name" value="Winged helix' DNA-binding domain"/>
    <property type="match status" value="1"/>
</dbReference>
<dbReference type="InterPro" id="IPR052526">
    <property type="entry name" value="HTH-type_Bedaq_tolerance"/>
</dbReference>
<dbReference type="Gene3D" id="1.10.287.100">
    <property type="match status" value="1"/>
</dbReference>
<organism evidence="2 3">
    <name type="scientific">Burkholderia ubonensis</name>
    <dbReference type="NCBI Taxonomy" id="101571"/>
    <lineage>
        <taxon>Bacteria</taxon>
        <taxon>Pseudomonadati</taxon>
        <taxon>Pseudomonadota</taxon>
        <taxon>Betaproteobacteria</taxon>
        <taxon>Burkholderiales</taxon>
        <taxon>Burkholderiaceae</taxon>
        <taxon>Burkholderia</taxon>
        <taxon>Burkholderia cepacia complex</taxon>
    </lineage>
</organism>
<dbReference type="PROSITE" id="PS50995">
    <property type="entry name" value="HTH_MARR_2"/>
    <property type="match status" value="1"/>
</dbReference>
<dbReference type="PANTHER" id="PTHR39515">
    <property type="entry name" value="CONSERVED PROTEIN"/>
    <property type="match status" value="1"/>
</dbReference>
<accession>A0A103RIR5</accession>
<dbReference type="EMBL" id="LOXM01000111">
    <property type="protein sequence ID" value="KVG68574.1"/>
    <property type="molecule type" value="Genomic_DNA"/>
</dbReference>
<comment type="caution">
    <text evidence="2">The sequence shown here is derived from an EMBL/GenBank/DDBJ whole genome shotgun (WGS) entry which is preliminary data.</text>
</comment>
<dbReference type="SMART" id="SM00347">
    <property type="entry name" value="HTH_MARR"/>
    <property type="match status" value="1"/>
</dbReference>